<name>A0ABN6D6C0_9BURK</name>
<reference evidence="1 2" key="1">
    <citation type="journal article" date="2021" name="Microbiol. Spectr.">
        <title>A Single Bacterium Capable of Oxidation and Reduction of Iron at Circumneutral pH.</title>
        <authorList>
            <person name="Kato S."/>
            <person name="Ohkuma M."/>
        </authorList>
    </citation>
    <scope>NUCLEOTIDE SEQUENCE [LARGE SCALE GENOMIC DNA]</scope>
    <source>
        <strain evidence="1 2">MIZ03</strain>
    </source>
</reference>
<sequence length="58" mass="6406">MARTTTLMRHKLKIEGQENLVAVAAAELGKNHYTSTQEKLALFLLGRNFTKTTDGETG</sequence>
<organism evidence="1 2">
    <name type="scientific">Rhodoferax lithotrophicus</name>
    <dbReference type="NCBI Taxonomy" id="2798804"/>
    <lineage>
        <taxon>Bacteria</taxon>
        <taxon>Pseudomonadati</taxon>
        <taxon>Pseudomonadota</taxon>
        <taxon>Betaproteobacteria</taxon>
        <taxon>Burkholderiales</taxon>
        <taxon>Comamonadaceae</taxon>
        <taxon>Rhodoferax</taxon>
    </lineage>
</organism>
<evidence type="ECO:0000313" key="1">
    <source>
        <dbReference type="EMBL" id="BCO27569.1"/>
    </source>
</evidence>
<dbReference type="Proteomes" id="UP000824366">
    <property type="component" value="Chromosome"/>
</dbReference>
<keyword evidence="2" id="KW-1185">Reference proteome</keyword>
<proteinExistence type="predicted"/>
<accession>A0ABN6D6C0</accession>
<evidence type="ECO:0000313" key="2">
    <source>
        <dbReference type="Proteomes" id="UP000824366"/>
    </source>
</evidence>
<dbReference type="EMBL" id="AP024238">
    <property type="protein sequence ID" value="BCO27569.1"/>
    <property type="molecule type" value="Genomic_DNA"/>
</dbReference>
<protein>
    <submittedName>
        <fullName evidence="1">Uncharacterized protein</fullName>
    </submittedName>
</protein>
<dbReference type="RefSeq" id="WP_223903609.1">
    <property type="nucleotide sequence ID" value="NZ_AP024238.1"/>
</dbReference>
<gene>
    <name evidence="1" type="ORF">MIZ03_2457</name>
</gene>